<evidence type="ECO:0000256" key="1">
    <source>
        <dbReference type="ARBA" id="ARBA00004141"/>
    </source>
</evidence>
<evidence type="ECO:0000256" key="2">
    <source>
        <dbReference type="ARBA" id="ARBA00022448"/>
    </source>
</evidence>
<proteinExistence type="predicted"/>
<name>A0A9N9FKS8_9GLOM</name>
<keyword evidence="4" id="KW-0479">Metal-binding</keyword>
<keyword evidence="8" id="KW-0067">ATP-binding</keyword>
<keyword evidence="15" id="KW-1185">Reference proteome</keyword>
<evidence type="ECO:0000256" key="12">
    <source>
        <dbReference type="SAM" id="Phobius"/>
    </source>
</evidence>
<dbReference type="GO" id="GO:0008270">
    <property type="term" value="F:zinc ion binding"/>
    <property type="evidence" value="ECO:0007669"/>
    <property type="project" value="UniProtKB-KW"/>
</dbReference>
<dbReference type="InterPro" id="IPR017871">
    <property type="entry name" value="ABC_transporter-like_CS"/>
</dbReference>
<keyword evidence="9 12" id="KW-1133">Transmembrane helix</keyword>
<feature type="transmembrane region" description="Helical" evidence="12">
    <location>
        <begin position="336"/>
        <end position="359"/>
    </location>
</feature>
<dbReference type="PROSITE" id="PS50893">
    <property type="entry name" value="ABC_TRANSPORTER_2"/>
    <property type="match status" value="1"/>
</dbReference>
<dbReference type="SMART" id="SM00382">
    <property type="entry name" value="AAA"/>
    <property type="match status" value="1"/>
</dbReference>
<feature type="domain" description="ABC transporter" evidence="13">
    <location>
        <begin position="564"/>
        <end position="802"/>
    </location>
</feature>
<feature type="transmembrane region" description="Helical" evidence="12">
    <location>
        <begin position="297"/>
        <end position="324"/>
    </location>
</feature>
<evidence type="ECO:0000256" key="6">
    <source>
        <dbReference type="ARBA" id="ARBA00022771"/>
    </source>
</evidence>
<keyword evidence="10 12" id="KW-0472">Membrane</keyword>
<dbReference type="AlphaFoldDB" id="A0A9N9FKS8"/>
<evidence type="ECO:0000256" key="3">
    <source>
        <dbReference type="ARBA" id="ARBA00022692"/>
    </source>
</evidence>
<dbReference type="Pfam" id="PF00005">
    <property type="entry name" value="ABC_tran"/>
    <property type="match status" value="1"/>
</dbReference>
<dbReference type="GO" id="GO:0005319">
    <property type="term" value="F:lipid transporter activity"/>
    <property type="evidence" value="ECO:0007669"/>
    <property type="project" value="TreeGrafter"/>
</dbReference>
<dbReference type="InterPro" id="IPR013525">
    <property type="entry name" value="ABC2_TM"/>
</dbReference>
<dbReference type="SUPFAM" id="SSF52540">
    <property type="entry name" value="P-loop containing nucleoside triphosphate hydrolases"/>
    <property type="match status" value="1"/>
</dbReference>
<keyword evidence="7" id="KW-0862">Zinc</keyword>
<dbReference type="EMBL" id="CAJVPK010000687">
    <property type="protein sequence ID" value="CAG8540013.1"/>
    <property type="molecule type" value="Genomic_DNA"/>
</dbReference>
<comment type="caution">
    <text evidence="14">The sequence shown here is derived from an EMBL/GenBank/DDBJ whole genome shotgun (WGS) entry which is preliminary data.</text>
</comment>
<dbReference type="InterPro" id="IPR043145">
    <property type="entry name" value="Znf_ZZ_sf"/>
</dbReference>
<feature type="coiled-coil region" evidence="11">
    <location>
        <begin position="914"/>
        <end position="1091"/>
    </location>
</feature>
<feature type="transmembrane region" description="Helical" evidence="12">
    <location>
        <begin position="256"/>
        <end position="277"/>
    </location>
</feature>
<dbReference type="OrthoDB" id="8061355at2759"/>
<dbReference type="GO" id="GO:0140359">
    <property type="term" value="F:ABC-type transporter activity"/>
    <property type="evidence" value="ECO:0007669"/>
    <property type="project" value="InterPro"/>
</dbReference>
<reference evidence="14" key="1">
    <citation type="submission" date="2021-06" db="EMBL/GenBank/DDBJ databases">
        <authorList>
            <person name="Kallberg Y."/>
            <person name="Tangrot J."/>
            <person name="Rosling A."/>
        </authorList>
    </citation>
    <scope>NUCLEOTIDE SEQUENCE</scope>
    <source>
        <strain evidence="14">AZ414A</strain>
    </source>
</reference>
<dbReference type="SUPFAM" id="SSF57997">
    <property type="entry name" value="Tropomyosin"/>
    <property type="match status" value="1"/>
</dbReference>
<sequence>MTDNNFLSPNIITASGSGSGSATSLSSTATVNSGDATNDIKNKLSAEDEIALHSKGGIRLIFRQLWIMLKKNFILQLRYRKSTLAQILIGPLIFLLLLFILQKSNDSQLKRSNLHPLTYPLIGVQPCQGRTRSEPYLGFLPDKKFGIIPVANETIIYNYTLLHPNTTLFAIHFDFITTTPKNYRYQIWYNGTLMANDTDIMGDQVLSCQRGIDEAIVSLDSGLNKDSSNLATFDVQLKDWPKVPPTRLNDQIVSSFGALFFFCAEMIIFINVLNTIVTEKEYKLKDSLLMMGLNREIYWISNFLSNAWIVAICSLVICVFGLAFQFFVFKNANFGVLYITFLLFGLSMVSFAFFITTFCHRARVAILVGIFVFIIGLLFQFFVFSDTFLGYIWWSDKISSAGWKVLIFFPFFNFGKIYLDISQMTAGTLDYFTLTVIPGHGFSWNDLYYQISYDLLPPLDPEGTRPNTPPPIQSWYFFLMNIGIYSVLTWYLDKVIPNEFGNYYNPLFFLTPSYYGIKFNRKLNQQNWLNKNKKFGLNENFEGEDEKVSKEREKAFDPNQNSVIRICNLSKVYQNSIFIKSLLDKVAVNNLCLTVKEGKCLALLGQNGAGKSTTMNILSGLTPSSKGDALLYGYSVKSDMNSIRKIMGICPQHDILFNELTAREHIELYAGIKNIPHSEVDKLVKERLDSVRLTKVANVPAGSYSGGMKRRLSMVISTIGDPRIIFLDEPTTGMDPVNRRHVWSFIENFKQGRVIILTTHSMEEADVLGDRICVMAHGRLRAIGNSIHLKNKFGAGYRISLVTHPNDATRLKNLIETKVPGIILEDDSAGSLIYELPINGLASLPPLIQWLEENKEMSQVDPEKKLLKAWGVSQKSLEEAFLRLIREANPNGYNGYENTEINENDENSGLRRQREGLKTLTESLKIKIRQLQQQVVENENSKKENIAFKSQKELLEEQIEKLQNKSREYEKTVQQLHNELQSLTQQNSQVSQDKIELENKNHSLGSEIQKLKTKLVESDKEINDLKSEVKRLSDRINTSERNRINIKNLQENLDLECKRLQSENAEKEVEIENLQLEIKRLKDKCVTMYHESDEAAKSQETLKGEIKKLQLVIVEQDRVMREKNQPGTTFCGHCDNYDICDKCESSNHNRTHVFIKIKRPIDNDRFIRTALLPEFKLIEKDGNDIDHQIICSVCNKNIKGIRHKCGHCVGFELCVNCEAYPFNLHDPSHVFLKIKRPVHIDSNEPILPPDFRPLIKSKH</sequence>
<evidence type="ECO:0000256" key="4">
    <source>
        <dbReference type="ARBA" id="ARBA00022723"/>
    </source>
</evidence>
<evidence type="ECO:0000256" key="5">
    <source>
        <dbReference type="ARBA" id="ARBA00022741"/>
    </source>
</evidence>
<comment type="subcellular location">
    <subcellularLocation>
        <location evidence="1">Membrane</location>
        <topology evidence="1">Multi-pass membrane protein</topology>
    </subcellularLocation>
</comment>
<gene>
    <name evidence="14" type="ORF">DEBURN_LOCUS6562</name>
</gene>
<dbReference type="Gene3D" id="3.30.60.90">
    <property type="match status" value="1"/>
</dbReference>
<dbReference type="GO" id="GO:0016887">
    <property type="term" value="F:ATP hydrolysis activity"/>
    <property type="evidence" value="ECO:0007669"/>
    <property type="project" value="InterPro"/>
</dbReference>
<dbReference type="SUPFAM" id="SSF57850">
    <property type="entry name" value="RING/U-box"/>
    <property type="match status" value="2"/>
</dbReference>
<dbReference type="InterPro" id="IPR026082">
    <property type="entry name" value="ABCA"/>
</dbReference>
<dbReference type="CDD" id="cd02340">
    <property type="entry name" value="ZZ_NBR1_like"/>
    <property type="match status" value="1"/>
</dbReference>
<dbReference type="Proteomes" id="UP000789706">
    <property type="component" value="Unassembled WGS sequence"/>
</dbReference>
<dbReference type="PROSITE" id="PS00211">
    <property type="entry name" value="ABC_TRANSPORTER_1"/>
    <property type="match status" value="1"/>
</dbReference>
<evidence type="ECO:0000256" key="9">
    <source>
        <dbReference type="ARBA" id="ARBA00022989"/>
    </source>
</evidence>
<feature type="transmembrane region" description="Helical" evidence="12">
    <location>
        <begin position="83"/>
        <end position="101"/>
    </location>
</feature>
<dbReference type="FunFam" id="3.40.50.300:FF:000665">
    <property type="entry name" value="ABC transporter A family member 2"/>
    <property type="match status" value="1"/>
</dbReference>
<dbReference type="InterPro" id="IPR003593">
    <property type="entry name" value="AAA+_ATPase"/>
</dbReference>
<evidence type="ECO:0000313" key="15">
    <source>
        <dbReference type="Proteomes" id="UP000789706"/>
    </source>
</evidence>
<dbReference type="CDD" id="cd03263">
    <property type="entry name" value="ABC_subfamily_A"/>
    <property type="match status" value="1"/>
</dbReference>
<evidence type="ECO:0000256" key="8">
    <source>
        <dbReference type="ARBA" id="ARBA00022840"/>
    </source>
</evidence>
<evidence type="ECO:0000256" key="7">
    <source>
        <dbReference type="ARBA" id="ARBA00022833"/>
    </source>
</evidence>
<dbReference type="InterPro" id="IPR003439">
    <property type="entry name" value="ABC_transporter-like_ATP-bd"/>
</dbReference>
<protein>
    <submittedName>
        <fullName evidence="14">10978_t:CDS:1</fullName>
    </submittedName>
</protein>
<dbReference type="Pfam" id="PF12698">
    <property type="entry name" value="ABC2_membrane_3"/>
    <property type="match status" value="1"/>
</dbReference>
<evidence type="ECO:0000259" key="13">
    <source>
        <dbReference type="PROSITE" id="PS50893"/>
    </source>
</evidence>
<evidence type="ECO:0000256" key="11">
    <source>
        <dbReference type="SAM" id="Coils"/>
    </source>
</evidence>
<keyword evidence="6" id="KW-0863">Zinc-finger</keyword>
<dbReference type="PANTHER" id="PTHR19229">
    <property type="entry name" value="ATP-BINDING CASSETTE TRANSPORTER SUBFAMILY A ABCA"/>
    <property type="match status" value="1"/>
</dbReference>
<accession>A0A9N9FKS8</accession>
<keyword evidence="2" id="KW-0813">Transport</keyword>
<evidence type="ECO:0000256" key="10">
    <source>
        <dbReference type="ARBA" id="ARBA00023136"/>
    </source>
</evidence>
<dbReference type="Gene3D" id="1.10.287.1490">
    <property type="match status" value="1"/>
</dbReference>
<dbReference type="GO" id="GO:0005524">
    <property type="term" value="F:ATP binding"/>
    <property type="evidence" value="ECO:0007669"/>
    <property type="project" value="UniProtKB-KW"/>
</dbReference>
<keyword evidence="5" id="KW-0547">Nucleotide-binding</keyword>
<dbReference type="PANTHER" id="PTHR19229:SF205">
    <property type="entry name" value="ABC TRANSPORTER A FAMILY MEMBER 1-RELATED"/>
    <property type="match status" value="1"/>
</dbReference>
<dbReference type="GO" id="GO:0016020">
    <property type="term" value="C:membrane"/>
    <property type="evidence" value="ECO:0007669"/>
    <property type="project" value="UniProtKB-SubCell"/>
</dbReference>
<dbReference type="InterPro" id="IPR027417">
    <property type="entry name" value="P-loop_NTPase"/>
</dbReference>
<dbReference type="Gene3D" id="3.40.50.300">
    <property type="entry name" value="P-loop containing nucleotide triphosphate hydrolases"/>
    <property type="match status" value="1"/>
</dbReference>
<keyword evidence="11" id="KW-0175">Coiled coil</keyword>
<organism evidence="14 15">
    <name type="scientific">Diversispora eburnea</name>
    <dbReference type="NCBI Taxonomy" id="1213867"/>
    <lineage>
        <taxon>Eukaryota</taxon>
        <taxon>Fungi</taxon>
        <taxon>Fungi incertae sedis</taxon>
        <taxon>Mucoromycota</taxon>
        <taxon>Glomeromycotina</taxon>
        <taxon>Glomeromycetes</taxon>
        <taxon>Diversisporales</taxon>
        <taxon>Diversisporaceae</taxon>
        <taxon>Diversispora</taxon>
    </lineage>
</organism>
<keyword evidence="3 12" id="KW-0812">Transmembrane</keyword>
<feature type="transmembrane region" description="Helical" evidence="12">
    <location>
        <begin position="366"/>
        <end position="394"/>
    </location>
</feature>
<evidence type="ECO:0000313" key="14">
    <source>
        <dbReference type="EMBL" id="CAG8540013.1"/>
    </source>
</evidence>
<feature type="transmembrane region" description="Helical" evidence="12">
    <location>
        <begin position="400"/>
        <end position="419"/>
    </location>
</feature>